<dbReference type="AlphaFoldDB" id="A0A5C6V588"/>
<keyword evidence="4 5" id="KW-0472">Membrane</keyword>
<proteinExistence type="predicted"/>
<evidence type="ECO:0000256" key="2">
    <source>
        <dbReference type="ARBA" id="ARBA00022692"/>
    </source>
</evidence>
<dbReference type="Gene3D" id="1.10.3730.20">
    <property type="match status" value="2"/>
</dbReference>
<name>A0A5C6V588_9FLAO</name>
<feature type="transmembrane region" description="Helical" evidence="5">
    <location>
        <begin position="222"/>
        <end position="241"/>
    </location>
</feature>
<keyword evidence="3 5" id="KW-1133">Transmembrane helix</keyword>
<keyword evidence="2 5" id="KW-0812">Transmembrane</keyword>
<feature type="transmembrane region" description="Helical" evidence="5">
    <location>
        <begin position="84"/>
        <end position="102"/>
    </location>
</feature>
<evidence type="ECO:0000256" key="4">
    <source>
        <dbReference type="ARBA" id="ARBA00023136"/>
    </source>
</evidence>
<feature type="domain" description="EamA" evidence="6">
    <location>
        <begin position="1"/>
        <end position="124"/>
    </location>
</feature>
<dbReference type="OrthoDB" id="597549at2"/>
<evidence type="ECO:0000313" key="8">
    <source>
        <dbReference type="Proteomes" id="UP000321168"/>
    </source>
</evidence>
<feature type="transmembrane region" description="Helical" evidence="5">
    <location>
        <begin position="27"/>
        <end position="45"/>
    </location>
</feature>
<evidence type="ECO:0000256" key="1">
    <source>
        <dbReference type="ARBA" id="ARBA00004141"/>
    </source>
</evidence>
<feature type="transmembrane region" description="Helical" evidence="5">
    <location>
        <begin position="247"/>
        <end position="266"/>
    </location>
</feature>
<dbReference type="PANTHER" id="PTHR22911">
    <property type="entry name" value="ACYL-MALONYL CONDENSING ENZYME-RELATED"/>
    <property type="match status" value="1"/>
</dbReference>
<accession>A0A5C6V588</accession>
<dbReference type="InterPro" id="IPR000620">
    <property type="entry name" value="EamA_dom"/>
</dbReference>
<evidence type="ECO:0000259" key="6">
    <source>
        <dbReference type="Pfam" id="PF00892"/>
    </source>
</evidence>
<gene>
    <name evidence="7" type="ORF">FRX97_06195</name>
</gene>
<feature type="transmembrane region" description="Helical" evidence="5">
    <location>
        <begin position="193"/>
        <end position="210"/>
    </location>
</feature>
<dbReference type="Pfam" id="PF00892">
    <property type="entry name" value="EamA"/>
    <property type="match status" value="2"/>
</dbReference>
<comment type="caution">
    <text evidence="7">The sequence shown here is derived from an EMBL/GenBank/DDBJ whole genome shotgun (WGS) entry which is preliminary data.</text>
</comment>
<feature type="domain" description="EamA" evidence="6">
    <location>
        <begin position="136"/>
        <end position="264"/>
    </location>
</feature>
<feature type="transmembrane region" description="Helical" evidence="5">
    <location>
        <begin position="133"/>
        <end position="153"/>
    </location>
</feature>
<reference evidence="7 8" key="1">
    <citation type="submission" date="2019-08" db="EMBL/GenBank/DDBJ databases">
        <title>Genome of Luteibaculum oceani JCM 18817.</title>
        <authorList>
            <person name="Bowman J.P."/>
        </authorList>
    </citation>
    <scope>NUCLEOTIDE SEQUENCE [LARGE SCALE GENOMIC DNA]</scope>
    <source>
        <strain evidence="7 8">JCM 18817</strain>
    </source>
</reference>
<dbReference type="GO" id="GO:0016020">
    <property type="term" value="C:membrane"/>
    <property type="evidence" value="ECO:0007669"/>
    <property type="project" value="UniProtKB-SubCell"/>
</dbReference>
<dbReference type="InterPro" id="IPR037185">
    <property type="entry name" value="EmrE-like"/>
</dbReference>
<sequence length="274" mass="30849">MLISTTMFALVNTFVKFLNHIPAHELIFFRSIISLTLCIITIKKMGLSIWGNNRKWLVIRGFAGVTALTLFFITLQNISLANAVSIQYLSPLFTAILAIFLLKEKVKPAQWVYFAMAILGVVIIKGFDKNLSWFYLGLGVLSSIFAGLAYNAVRKCKDTDKPVQVVLYFPLIATPIMAVWCLFDWVQPHGWDWLFLLIIGAGTQVAQIYMTKALHSDETSKVTPVKYIGAIYAILIGYFVFDERLLLLNIVGIFIIVAAVLLNSGVHKIRRRVN</sequence>
<protein>
    <submittedName>
        <fullName evidence="7">DMT family transporter</fullName>
    </submittedName>
</protein>
<evidence type="ECO:0000256" key="5">
    <source>
        <dbReference type="SAM" id="Phobius"/>
    </source>
</evidence>
<dbReference type="Proteomes" id="UP000321168">
    <property type="component" value="Unassembled WGS sequence"/>
</dbReference>
<comment type="subcellular location">
    <subcellularLocation>
        <location evidence="1">Membrane</location>
        <topology evidence="1">Multi-pass membrane protein</topology>
    </subcellularLocation>
</comment>
<feature type="transmembrane region" description="Helical" evidence="5">
    <location>
        <begin position="109"/>
        <end position="127"/>
    </location>
</feature>
<dbReference type="EMBL" id="VORB01000005">
    <property type="protein sequence ID" value="TXC79008.1"/>
    <property type="molecule type" value="Genomic_DNA"/>
</dbReference>
<feature type="transmembrane region" description="Helical" evidence="5">
    <location>
        <begin position="57"/>
        <end position="78"/>
    </location>
</feature>
<dbReference type="SUPFAM" id="SSF103481">
    <property type="entry name" value="Multidrug resistance efflux transporter EmrE"/>
    <property type="match status" value="2"/>
</dbReference>
<organism evidence="7 8">
    <name type="scientific">Luteibaculum oceani</name>
    <dbReference type="NCBI Taxonomy" id="1294296"/>
    <lineage>
        <taxon>Bacteria</taxon>
        <taxon>Pseudomonadati</taxon>
        <taxon>Bacteroidota</taxon>
        <taxon>Flavobacteriia</taxon>
        <taxon>Flavobacteriales</taxon>
        <taxon>Luteibaculaceae</taxon>
        <taxon>Luteibaculum</taxon>
    </lineage>
</organism>
<keyword evidence="8" id="KW-1185">Reference proteome</keyword>
<dbReference type="PANTHER" id="PTHR22911:SF6">
    <property type="entry name" value="SOLUTE CARRIER FAMILY 35 MEMBER G1"/>
    <property type="match status" value="1"/>
</dbReference>
<feature type="transmembrane region" description="Helical" evidence="5">
    <location>
        <begin position="165"/>
        <end position="187"/>
    </location>
</feature>
<evidence type="ECO:0000313" key="7">
    <source>
        <dbReference type="EMBL" id="TXC79008.1"/>
    </source>
</evidence>
<evidence type="ECO:0000256" key="3">
    <source>
        <dbReference type="ARBA" id="ARBA00022989"/>
    </source>
</evidence>